<organism evidence="2 3">
    <name type="scientific">Streptomyces kronopolitis</name>
    <dbReference type="NCBI Taxonomy" id="1612435"/>
    <lineage>
        <taxon>Bacteria</taxon>
        <taxon>Bacillati</taxon>
        <taxon>Actinomycetota</taxon>
        <taxon>Actinomycetes</taxon>
        <taxon>Kitasatosporales</taxon>
        <taxon>Streptomycetaceae</taxon>
        <taxon>Streptomyces</taxon>
    </lineage>
</organism>
<evidence type="ECO:0000313" key="2">
    <source>
        <dbReference type="EMBL" id="GGN55513.1"/>
    </source>
</evidence>
<comment type="caution">
    <text evidence="2">The sequence shown here is derived from an EMBL/GenBank/DDBJ whole genome shotgun (WGS) entry which is preliminary data.</text>
</comment>
<feature type="region of interest" description="Disordered" evidence="1">
    <location>
        <begin position="81"/>
        <end position="122"/>
    </location>
</feature>
<reference evidence="3" key="1">
    <citation type="journal article" date="2019" name="Int. J. Syst. Evol. Microbiol.">
        <title>The Global Catalogue of Microorganisms (GCM) 10K type strain sequencing project: providing services to taxonomists for standard genome sequencing and annotation.</title>
        <authorList>
            <consortium name="The Broad Institute Genomics Platform"/>
            <consortium name="The Broad Institute Genome Sequencing Center for Infectious Disease"/>
            <person name="Wu L."/>
            <person name="Ma J."/>
        </authorList>
    </citation>
    <scope>NUCLEOTIDE SEQUENCE [LARGE SCALE GENOMIC DNA]</scope>
    <source>
        <strain evidence="3">CGMCC 4.7323</strain>
    </source>
</reference>
<gene>
    <name evidence="2" type="ORF">GCM10012285_49360</name>
</gene>
<proteinExistence type="predicted"/>
<dbReference type="EMBL" id="BMND01000024">
    <property type="protein sequence ID" value="GGN55513.1"/>
    <property type="molecule type" value="Genomic_DNA"/>
</dbReference>
<protein>
    <submittedName>
        <fullName evidence="2">Uncharacterized protein</fullName>
    </submittedName>
</protein>
<accession>A0ABQ2JX26</accession>
<dbReference type="Proteomes" id="UP000600080">
    <property type="component" value="Unassembled WGS sequence"/>
</dbReference>
<keyword evidence="3" id="KW-1185">Reference proteome</keyword>
<sequence length="147" mass="15766">MGGGAKTMAPKANRAAAAAVLSLPVRRRIPAPRWGSPLLFRSLGKGGRDVTGGYPRPEDEQQSTFSLRTGIRARRSLRARVFGRDGATAHRKGGATGPPFRAAGHPARGLRPPPDPTRRNRKKIRWIQLGAGYVSSPSSRILPTEVG</sequence>
<feature type="region of interest" description="Disordered" evidence="1">
    <location>
        <begin position="41"/>
        <end position="65"/>
    </location>
</feature>
<evidence type="ECO:0000313" key="3">
    <source>
        <dbReference type="Proteomes" id="UP000600080"/>
    </source>
</evidence>
<name>A0ABQ2JX26_9ACTN</name>
<evidence type="ECO:0000256" key="1">
    <source>
        <dbReference type="SAM" id="MobiDB-lite"/>
    </source>
</evidence>